<evidence type="ECO:0000313" key="3">
    <source>
        <dbReference type="Proteomes" id="UP000281406"/>
    </source>
</evidence>
<protein>
    <submittedName>
        <fullName evidence="2">Uncharacterized protein</fullName>
    </submittedName>
</protein>
<organism evidence="2 3">
    <name type="scientific">Anabarilius grahami</name>
    <name type="common">Kanglang fish</name>
    <name type="synonym">Barilius grahami</name>
    <dbReference type="NCBI Taxonomy" id="495550"/>
    <lineage>
        <taxon>Eukaryota</taxon>
        <taxon>Metazoa</taxon>
        <taxon>Chordata</taxon>
        <taxon>Craniata</taxon>
        <taxon>Vertebrata</taxon>
        <taxon>Euteleostomi</taxon>
        <taxon>Actinopterygii</taxon>
        <taxon>Neopterygii</taxon>
        <taxon>Teleostei</taxon>
        <taxon>Ostariophysi</taxon>
        <taxon>Cypriniformes</taxon>
        <taxon>Xenocyprididae</taxon>
        <taxon>Xenocypridinae</taxon>
        <taxon>Xenocypridinae incertae sedis</taxon>
        <taxon>Anabarilius</taxon>
    </lineage>
</organism>
<dbReference type="Proteomes" id="UP000281406">
    <property type="component" value="Unassembled WGS sequence"/>
</dbReference>
<evidence type="ECO:0000313" key="2">
    <source>
        <dbReference type="EMBL" id="ROL52280.1"/>
    </source>
</evidence>
<reference evidence="2 3" key="1">
    <citation type="submission" date="2018-10" db="EMBL/GenBank/DDBJ databases">
        <title>Genome assembly for a Yunnan-Guizhou Plateau 3E fish, Anabarilius grahami (Regan), and its evolutionary and genetic applications.</title>
        <authorList>
            <person name="Jiang W."/>
        </authorList>
    </citation>
    <scope>NUCLEOTIDE SEQUENCE [LARGE SCALE GENOMIC DNA]</scope>
    <source>
        <strain evidence="2">AG-KIZ</strain>
        <tissue evidence="2">Muscle</tissue>
    </source>
</reference>
<accession>A0A3N0Z1G1</accession>
<gene>
    <name evidence="2" type="ORF">DPX16_3432</name>
</gene>
<name>A0A3N0Z1G1_ANAGA</name>
<keyword evidence="3" id="KW-1185">Reference proteome</keyword>
<comment type="caution">
    <text evidence="2">The sequence shown here is derived from an EMBL/GenBank/DDBJ whole genome shotgun (WGS) entry which is preliminary data.</text>
</comment>
<sequence>MTARLGCAAYGDRAHKFSRRNGRGKALYKGGSKPRRKALIDAPDGGSSKLRPEAGSGRRRLVDGAQAAVGEGEALENPATQQGPLQGLFDAGRASSKVASFFPGEQASARISEEKTSRR</sequence>
<dbReference type="EMBL" id="RJVU01017041">
    <property type="protein sequence ID" value="ROL52280.1"/>
    <property type="molecule type" value="Genomic_DNA"/>
</dbReference>
<evidence type="ECO:0000256" key="1">
    <source>
        <dbReference type="SAM" id="MobiDB-lite"/>
    </source>
</evidence>
<dbReference type="AlphaFoldDB" id="A0A3N0Z1G1"/>
<feature type="region of interest" description="Disordered" evidence="1">
    <location>
        <begin position="99"/>
        <end position="119"/>
    </location>
</feature>
<proteinExistence type="predicted"/>
<feature type="region of interest" description="Disordered" evidence="1">
    <location>
        <begin position="23"/>
        <end position="59"/>
    </location>
</feature>